<feature type="chain" id="PRO_5003209460" description="DUF2141 domain-containing protein" evidence="1">
    <location>
        <begin position="24"/>
        <end position="124"/>
    </location>
</feature>
<dbReference type="AlphaFoldDB" id="E6SW97"/>
<dbReference type="eggNOG" id="COG4704">
    <property type="taxonomic scope" value="Bacteria"/>
</dbReference>
<evidence type="ECO:0008006" key="4">
    <source>
        <dbReference type="Google" id="ProtNLM"/>
    </source>
</evidence>
<feature type="signal peptide" evidence="1">
    <location>
        <begin position="1"/>
        <end position="23"/>
    </location>
</feature>
<sequence>MKAIGYKWIVFAVFSLCTFTAVAQSDLTVKVTNIPSSKGKVMIATDKGQHNMVDAKEGDVVLELKGVPAGKCKLYVYHDENGNYRLDKEDGVPVEHCAIVDLDVKADTTMVDVELADVRKKMQD</sequence>
<accession>E6SW97</accession>
<dbReference type="EMBL" id="CP002352">
    <property type="protein sequence ID" value="ADV43572.1"/>
    <property type="molecule type" value="Genomic_DNA"/>
</dbReference>
<organism evidence="2 3">
    <name type="scientific">Bacteroides helcogenes (strain ATCC 35417 / DSM 20613 / JCM 6297 / CCUG 15421 / P 36-108)</name>
    <dbReference type="NCBI Taxonomy" id="693979"/>
    <lineage>
        <taxon>Bacteria</taxon>
        <taxon>Pseudomonadati</taxon>
        <taxon>Bacteroidota</taxon>
        <taxon>Bacteroidia</taxon>
        <taxon>Bacteroidales</taxon>
        <taxon>Bacteroidaceae</taxon>
        <taxon>Bacteroides</taxon>
    </lineage>
</organism>
<protein>
    <recommendedName>
        <fullName evidence="4">DUF2141 domain-containing protein</fullName>
    </recommendedName>
</protein>
<reference key="1">
    <citation type="submission" date="2010-11" db="EMBL/GenBank/DDBJ databases">
        <title>The complete genome of Bacteroides helcogenes P 36-108.</title>
        <authorList>
            <consortium name="US DOE Joint Genome Institute (JGI-PGF)"/>
            <person name="Lucas S."/>
            <person name="Copeland A."/>
            <person name="Lapidus A."/>
            <person name="Bruce D."/>
            <person name="Goodwin L."/>
            <person name="Pitluck S."/>
            <person name="Kyrpides N."/>
            <person name="Mavromatis K."/>
            <person name="Ivanova N."/>
            <person name="Zeytun A."/>
            <person name="Brettin T."/>
            <person name="Detter J.C."/>
            <person name="Tapia R."/>
            <person name="Han C."/>
            <person name="Land M."/>
            <person name="Hauser L."/>
            <person name="Markowitz V."/>
            <person name="Cheng J.-F."/>
            <person name="Hugenholtz P."/>
            <person name="Woyke T."/>
            <person name="Wu D."/>
            <person name="Gronow S."/>
            <person name="Wellnitz S."/>
            <person name="Brambilla E."/>
            <person name="Klenk H.-P."/>
            <person name="Eisen J.A."/>
        </authorList>
    </citation>
    <scope>NUCLEOTIDE SEQUENCE</scope>
    <source>
        <strain>P 36-108</strain>
    </source>
</reference>
<dbReference type="Proteomes" id="UP000008630">
    <property type="component" value="Chromosome"/>
</dbReference>
<evidence type="ECO:0000256" key="1">
    <source>
        <dbReference type="SAM" id="SignalP"/>
    </source>
</evidence>
<keyword evidence="1" id="KW-0732">Signal</keyword>
<evidence type="ECO:0000313" key="2">
    <source>
        <dbReference type="EMBL" id="ADV43572.1"/>
    </source>
</evidence>
<dbReference type="KEGG" id="bhl:Bache_1567"/>
<proteinExistence type="predicted"/>
<reference evidence="2 3" key="2">
    <citation type="journal article" date="2011" name="Stand. Genomic Sci.">
        <title>Complete genome sequence of Bacteroides helcogenes type strain (P 36-108).</title>
        <authorList>
            <person name="Pati A."/>
            <person name="Gronow S."/>
            <person name="Zeytun A."/>
            <person name="Lapidus A."/>
            <person name="Nolan M."/>
            <person name="Hammon N."/>
            <person name="Deshpande S."/>
            <person name="Cheng J.F."/>
            <person name="Tapia R."/>
            <person name="Han C."/>
            <person name="Goodwin L."/>
            <person name="Pitluck S."/>
            <person name="Liolios K."/>
            <person name="Pagani I."/>
            <person name="Ivanova N."/>
            <person name="Mavromatis K."/>
            <person name="Chen A."/>
            <person name="Palaniappan K."/>
            <person name="Land M."/>
            <person name="Hauser L."/>
            <person name="Chang Y.J."/>
            <person name="Jeffries C.D."/>
            <person name="Detter J.C."/>
            <person name="Brambilla E."/>
            <person name="Rohde M."/>
            <person name="Goker M."/>
            <person name="Woyke T."/>
            <person name="Bristow J."/>
            <person name="Eisen J.A."/>
            <person name="Markowitz V."/>
            <person name="Hugenholtz P."/>
            <person name="Kyrpides N.C."/>
            <person name="Klenk H.P."/>
            <person name="Lucas S."/>
        </authorList>
    </citation>
    <scope>NUCLEOTIDE SEQUENCE [LARGE SCALE GENOMIC DNA]</scope>
    <source>
        <strain evidence="3">ATCC 35417 / DSM 20613 / JCM 6297 / CCUG 15421 / P 36-108</strain>
    </source>
</reference>
<evidence type="ECO:0000313" key="3">
    <source>
        <dbReference type="Proteomes" id="UP000008630"/>
    </source>
</evidence>
<dbReference type="PATRIC" id="fig|693979.3.peg.1659"/>
<dbReference type="STRING" id="693979.Bache_1567"/>
<gene>
    <name evidence="2" type="ordered locus">Bache_1567</name>
</gene>
<dbReference type="RefSeq" id="WP_013547166.1">
    <property type="nucleotide sequence ID" value="NC_014933.1"/>
</dbReference>
<keyword evidence="3" id="KW-1185">Reference proteome</keyword>
<dbReference type="HOGENOM" id="CLU_162638_0_1_10"/>
<dbReference type="InterPro" id="IPR018673">
    <property type="entry name" value="DUF2141"/>
</dbReference>
<name>E6SW97_BACT6</name>
<dbReference type="Pfam" id="PF09912">
    <property type="entry name" value="DUF2141"/>
    <property type="match status" value="1"/>
</dbReference>
<dbReference type="OrthoDB" id="9788332at2"/>